<dbReference type="eggNOG" id="COG4771">
    <property type="taxonomic scope" value="Bacteria"/>
</dbReference>
<keyword evidence="7 8" id="KW-0998">Cell outer membrane</keyword>
<dbReference type="Gene3D" id="2.60.40.1120">
    <property type="entry name" value="Carboxypeptidase-like, regulatory domain"/>
    <property type="match status" value="1"/>
</dbReference>
<dbReference type="SUPFAM" id="SSF49464">
    <property type="entry name" value="Carboxypeptidase regulatory domain-like"/>
    <property type="match status" value="1"/>
</dbReference>
<dbReference type="Pfam" id="PF07715">
    <property type="entry name" value="Plug"/>
    <property type="match status" value="1"/>
</dbReference>
<comment type="similarity">
    <text evidence="8 9">Belongs to the TonB-dependent receptor family.</text>
</comment>
<dbReference type="InterPro" id="IPR012910">
    <property type="entry name" value="Plug_dom"/>
</dbReference>
<organism evidence="13 14">
    <name type="scientific">Solitalea canadensis (strain ATCC 29591 / DSM 3403 / JCM 21819 / LMG 8368 / NBRC 15130 / NCIMB 12057 / USAM 9D)</name>
    <name type="common">Flexibacter canadensis</name>
    <dbReference type="NCBI Taxonomy" id="929556"/>
    <lineage>
        <taxon>Bacteria</taxon>
        <taxon>Pseudomonadati</taxon>
        <taxon>Bacteroidota</taxon>
        <taxon>Sphingobacteriia</taxon>
        <taxon>Sphingobacteriales</taxon>
        <taxon>Sphingobacteriaceae</taxon>
        <taxon>Solitalea</taxon>
    </lineage>
</organism>
<dbReference type="InterPro" id="IPR039426">
    <property type="entry name" value="TonB-dep_rcpt-like"/>
</dbReference>
<evidence type="ECO:0000256" key="3">
    <source>
        <dbReference type="ARBA" id="ARBA00022452"/>
    </source>
</evidence>
<keyword evidence="13" id="KW-0675">Receptor</keyword>
<dbReference type="InterPro" id="IPR037066">
    <property type="entry name" value="Plug_dom_sf"/>
</dbReference>
<dbReference type="Proteomes" id="UP000007590">
    <property type="component" value="Chromosome"/>
</dbReference>
<evidence type="ECO:0000313" key="13">
    <source>
        <dbReference type="EMBL" id="AFD07259.1"/>
    </source>
</evidence>
<keyword evidence="6 8" id="KW-0472">Membrane</keyword>
<protein>
    <submittedName>
        <fullName evidence="13">Outer membrane receptor for ferrienterochelin and colicins</fullName>
    </submittedName>
</protein>
<keyword evidence="10" id="KW-0732">Signal</keyword>
<feature type="domain" description="TonB-dependent receptor plug" evidence="12">
    <location>
        <begin position="121"/>
        <end position="226"/>
    </location>
</feature>
<dbReference type="AlphaFoldDB" id="H8KR53"/>
<dbReference type="Gene3D" id="2.170.130.10">
    <property type="entry name" value="TonB-dependent receptor, plug domain"/>
    <property type="match status" value="1"/>
</dbReference>
<keyword evidence="4 8" id="KW-0812">Transmembrane</keyword>
<name>H8KR53_SOLCM</name>
<proteinExistence type="inferred from homology"/>
<keyword evidence="2 8" id="KW-0813">Transport</keyword>
<feature type="chain" id="PRO_5003614397" evidence="10">
    <location>
        <begin position="22"/>
        <end position="737"/>
    </location>
</feature>
<sequence>MKQYIYYIVLMLSLCSLQTAAQNGSIKGVIKSKGKPIENVQISIEGRPNAFFSDQKGFYQLTDVPPGKLKLYFTAYDFENENRSVQLKPGDTLTVNIELAPVNTKMLDEVVVSGTMKEVSKLKSPIPVEVYTPTLFKKNPSPSIFESLGMINGVQPQLNCNVCNTGDIHINGMEGPYTMILIDGMPIVSSLATVYGLSGIPNSMVKRIEVVKGPASTLYGSEAVGGLVNIITKDPGSSPRFNTDLSATGYGEYNADVAAKFKAGRANALVGVNYFNYSGLHDSNSDYFTDVTLQNRASVFNKWSLGLASGRSANLAVRYVYENRWGGQLNWTPDFRGSDSIYGESVKTNRFELLGNIDLPNQFVVDYSYNYHLQDSYYGINKFYATQQVAFAQLRWSKNIGQHELLAGLPLRYTIYDDNTSGTKAINGVNAPSKTFLPGIFVQDEWKTSEKLSILAGIRYDHHNEHGNIFTPRLSFKYAPNTTNTIRLSAGNGYRVVNLFTEDHAALTGAREVVIKNDLLPERSWNVNLNYSTIISHSAGFIGLDGSVFYTYFTNKITGDFLTDPSKIIYDNLNGYAISKGLTLNTDFSFTNGLKIMLGATYMDVYQKDDINGQMITTPQLFAPKISGTYAVSYTIQPWKLLIDLTGKVNGPMHLPTVPNDFRPAKSPYYNLMNIQLTKRFNKDIEIYGGCKNLLNFVPQNPLFKPEDPFGPEFDTTYNYAPIQGIKGFLGIRYTVK</sequence>
<evidence type="ECO:0000313" key="14">
    <source>
        <dbReference type="Proteomes" id="UP000007590"/>
    </source>
</evidence>
<comment type="subcellular location">
    <subcellularLocation>
        <location evidence="1 8">Cell outer membrane</location>
        <topology evidence="1 8">Multi-pass membrane protein</topology>
    </subcellularLocation>
</comment>
<dbReference type="RefSeq" id="WP_014680486.1">
    <property type="nucleotide sequence ID" value="NC_017770.1"/>
</dbReference>
<gene>
    <name evidence="13" type="ordered locus">Solca_2215</name>
</gene>
<keyword evidence="3 8" id="KW-1134">Transmembrane beta strand</keyword>
<feature type="domain" description="TonB-dependent receptor-like beta-barrel" evidence="11">
    <location>
        <begin position="276"/>
        <end position="694"/>
    </location>
</feature>
<evidence type="ECO:0000256" key="8">
    <source>
        <dbReference type="PROSITE-ProRule" id="PRU01360"/>
    </source>
</evidence>
<dbReference type="STRING" id="929556.Solca_2215"/>
<keyword evidence="14" id="KW-1185">Reference proteome</keyword>
<evidence type="ECO:0000256" key="1">
    <source>
        <dbReference type="ARBA" id="ARBA00004571"/>
    </source>
</evidence>
<dbReference type="PROSITE" id="PS52016">
    <property type="entry name" value="TONB_DEPENDENT_REC_3"/>
    <property type="match status" value="1"/>
</dbReference>
<dbReference type="Gene3D" id="2.40.170.20">
    <property type="entry name" value="TonB-dependent receptor, beta-barrel domain"/>
    <property type="match status" value="1"/>
</dbReference>
<dbReference type="Pfam" id="PF00593">
    <property type="entry name" value="TonB_dep_Rec_b-barrel"/>
    <property type="match status" value="1"/>
</dbReference>
<dbReference type="InterPro" id="IPR000531">
    <property type="entry name" value="Beta-barrel_TonB"/>
</dbReference>
<evidence type="ECO:0000256" key="2">
    <source>
        <dbReference type="ARBA" id="ARBA00022448"/>
    </source>
</evidence>
<evidence type="ECO:0000259" key="11">
    <source>
        <dbReference type="Pfam" id="PF00593"/>
    </source>
</evidence>
<feature type="signal peptide" evidence="10">
    <location>
        <begin position="1"/>
        <end position="21"/>
    </location>
</feature>
<evidence type="ECO:0000256" key="6">
    <source>
        <dbReference type="ARBA" id="ARBA00023136"/>
    </source>
</evidence>
<keyword evidence="5 9" id="KW-0798">TonB box</keyword>
<evidence type="ECO:0000256" key="9">
    <source>
        <dbReference type="RuleBase" id="RU003357"/>
    </source>
</evidence>
<dbReference type="GO" id="GO:0009279">
    <property type="term" value="C:cell outer membrane"/>
    <property type="evidence" value="ECO:0007669"/>
    <property type="project" value="UniProtKB-SubCell"/>
</dbReference>
<dbReference type="InterPro" id="IPR008969">
    <property type="entry name" value="CarboxyPept-like_regulatory"/>
</dbReference>
<accession>H8KR53</accession>
<dbReference type="GO" id="GO:0015344">
    <property type="term" value="F:siderophore uptake transmembrane transporter activity"/>
    <property type="evidence" value="ECO:0007669"/>
    <property type="project" value="TreeGrafter"/>
</dbReference>
<dbReference type="Pfam" id="PF13715">
    <property type="entry name" value="CarbopepD_reg_2"/>
    <property type="match status" value="1"/>
</dbReference>
<dbReference type="HOGENOM" id="CLU_012669_1_0_10"/>
<dbReference type="KEGG" id="scn:Solca_2215"/>
<evidence type="ECO:0000256" key="10">
    <source>
        <dbReference type="SAM" id="SignalP"/>
    </source>
</evidence>
<dbReference type="PANTHER" id="PTHR30069">
    <property type="entry name" value="TONB-DEPENDENT OUTER MEMBRANE RECEPTOR"/>
    <property type="match status" value="1"/>
</dbReference>
<dbReference type="GO" id="GO:0044718">
    <property type="term" value="P:siderophore transmembrane transport"/>
    <property type="evidence" value="ECO:0007669"/>
    <property type="project" value="TreeGrafter"/>
</dbReference>
<dbReference type="SUPFAM" id="SSF56935">
    <property type="entry name" value="Porins"/>
    <property type="match status" value="1"/>
</dbReference>
<evidence type="ECO:0000259" key="12">
    <source>
        <dbReference type="Pfam" id="PF07715"/>
    </source>
</evidence>
<dbReference type="OrthoDB" id="9760333at2"/>
<evidence type="ECO:0000256" key="4">
    <source>
        <dbReference type="ARBA" id="ARBA00022692"/>
    </source>
</evidence>
<reference evidence="13" key="1">
    <citation type="submission" date="2012-02" db="EMBL/GenBank/DDBJ databases">
        <title>The complete genome of Solitalea canadensis DSM 3403.</title>
        <authorList>
            <consortium name="US DOE Joint Genome Institute (JGI-PGF)"/>
            <person name="Lucas S."/>
            <person name="Copeland A."/>
            <person name="Lapidus A."/>
            <person name="Glavina del Rio T."/>
            <person name="Dalin E."/>
            <person name="Tice H."/>
            <person name="Bruce D."/>
            <person name="Goodwin L."/>
            <person name="Pitluck S."/>
            <person name="Peters L."/>
            <person name="Ovchinnikova G."/>
            <person name="Lu M."/>
            <person name="Kyrpides N."/>
            <person name="Mavromatis K."/>
            <person name="Ivanova N."/>
            <person name="Brettin T."/>
            <person name="Detter J.C."/>
            <person name="Han C."/>
            <person name="Larimer F."/>
            <person name="Land M."/>
            <person name="Hauser L."/>
            <person name="Markowitz V."/>
            <person name="Cheng J.-F."/>
            <person name="Hugenholtz P."/>
            <person name="Woyke T."/>
            <person name="Wu D."/>
            <person name="Spring S."/>
            <person name="Schroeder M."/>
            <person name="Kopitz M."/>
            <person name="Brambilla E."/>
            <person name="Klenk H.-P."/>
            <person name="Eisen J.A."/>
        </authorList>
    </citation>
    <scope>NUCLEOTIDE SEQUENCE</scope>
    <source>
        <strain evidence="13">DSM 3403</strain>
    </source>
</reference>
<evidence type="ECO:0000256" key="5">
    <source>
        <dbReference type="ARBA" id="ARBA00023077"/>
    </source>
</evidence>
<evidence type="ECO:0000256" key="7">
    <source>
        <dbReference type="ARBA" id="ARBA00023237"/>
    </source>
</evidence>
<dbReference type="PANTHER" id="PTHR30069:SF57">
    <property type="entry name" value="TONB-DEPENDENT RECEPTOR"/>
    <property type="match status" value="1"/>
</dbReference>
<dbReference type="InterPro" id="IPR036942">
    <property type="entry name" value="Beta-barrel_TonB_sf"/>
</dbReference>
<dbReference type="EMBL" id="CP003349">
    <property type="protein sequence ID" value="AFD07259.1"/>
    <property type="molecule type" value="Genomic_DNA"/>
</dbReference>